<dbReference type="PANTHER" id="PTHR36503">
    <property type="entry name" value="BLR2520 PROTEIN"/>
    <property type="match status" value="1"/>
</dbReference>
<dbReference type="GO" id="GO:0051213">
    <property type="term" value="F:dioxygenase activity"/>
    <property type="evidence" value="ECO:0007669"/>
    <property type="project" value="UniProtKB-KW"/>
</dbReference>
<dbReference type="RefSeq" id="WP_160920516.1">
    <property type="nucleotide sequence ID" value="NZ_WMEY01000005.1"/>
</dbReference>
<evidence type="ECO:0000259" key="1">
    <source>
        <dbReference type="PROSITE" id="PS51819"/>
    </source>
</evidence>
<dbReference type="EMBL" id="WMEY01000005">
    <property type="protein sequence ID" value="MYL65151.1"/>
    <property type="molecule type" value="Genomic_DNA"/>
</dbReference>
<dbReference type="InterPro" id="IPR029068">
    <property type="entry name" value="Glyas_Bleomycin-R_OHBP_Dase"/>
</dbReference>
<dbReference type="Gene3D" id="3.10.180.10">
    <property type="entry name" value="2,3-Dihydroxybiphenyl 1,2-Dioxygenase, domain 1"/>
    <property type="match status" value="1"/>
</dbReference>
<dbReference type="Proteomes" id="UP000447833">
    <property type="component" value="Unassembled WGS sequence"/>
</dbReference>
<dbReference type="PANTHER" id="PTHR36503:SF2">
    <property type="entry name" value="BLR2408 PROTEIN"/>
    <property type="match status" value="1"/>
</dbReference>
<keyword evidence="2" id="KW-0560">Oxidoreductase</keyword>
<protein>
    <submittedName>
        <fullName evidence="2">Glyoxalase/bleomycin resistance/extradiol dioxygenase family protein</fullName>
    </submittedName>
</protein>
<sequence>MARTAKQVFVNLPVKNLDKSIHFFTELGFEFNPQFTDENATCMVINENTFVMLLVEEFFKTFTTKELVNPKLSTEVIMAISAESNDEVDEIVNRALNAGGSSSNDAIDHGFMYAWSFQDLDGHLWEVMHMQEGSVE</sequence>
<comment type="caution">
    <text evidence="2">The sequence shown here is derived from an EMBL/GenBank/DDBJ whole genome shotgun (WGS) entry which is preliminary data.</text>
</comment>
<dbReference type="PROSITE" id="PS51819">
    <property type="entry name" value="VOC"/>
    <property type="match status" value="1"/>
</dbReference>
<evidence type="ECO:0000313" key="2">
    <source>
        <dbReference type="EMBL" id="MYL65151.1"/>
    </source>
</evidence>
<feature type="domain" description="VOC" evidence="1">
    <location>
        <begin position="6"/>
        <end position="130"/>
    </location>
</feature>
<dbReference type="InterPro" id="IPR037523">
    <property type="entry name" value="VOC_core"/>
</dbReference>
<reference evidence="2 3" key="1">
    <citation type="submission" date="2019-11" db="EMBL/GenBank/DDBJ databases">
        <title>Genome sequences of 17 halophilic strains isolated from different environments.</title>
        <authorList>
            <person name="Furrow R.E."/>
        </authorList>
    </citation>
    <scope>NUCLEOTIDE SEQUENCE [LARGE SCALE GENOMIC DNA]</scope>
    <source>
        <strain evidence="2 3">22506_14_FS</strain>
    </source>
</reference>
<evidence type="ECO:0000313" key="3">
    <source>
        <dbReference type="Proteomes" id="UP000447833"/>
    </source>
</evidence>
<organism evidence="2 3">
    <name type="scientific">Guptibacillus hwajinpoensis</name>
    <dbReference type="NCBI Taxonomy" id="208199"/>
    <lineage>
        <taxon>Bacteria</taxon>
        <taxon>Bacillati</taxon>
        <taxon>Bacillota</taxon>
        <taxon>Bacilli</taxon>
        <taxon>Bacillales</taxon>
        <taxon>Guptibacillaceae</taxon>
        <taxon>Guptibacillus</taxon>
    </lineage>
</organism>
<gene>
    <name evidence="2" type="ORF">GLW07_17475</name>
</gene>
<name>A0A845F2Y1_9BACL</name>
<proteinExistence type="predicted"/>
<dbReference type="SUPFAM" id="SSF54593">
    <property type="entry name" value="Glyoxalase/Bleomycin resistance protein/Dihydroxybiphenyl dioxygenase"/>
    <property type="match status" value="1"/>
</dbReference>
<dbReference type="InterPro" id="IPR053863">
    <property type="entry name" value="Glyoxy/Ble-like_N"/>
</dbReference>
<dbReference type="Pfam" id="PF22677">
    <property type="entry name" value="Ble-like_N"/>
    <property type="match status" value="1"/>
</dbReference>
<accession>A0A845F2Y1</accession>
<keyword evidence="2" id="KW-0223">Dioxygenase</keyword>
<dbReference type="AlphaFoldDB" id="A0A845F2Y1"/>